<proteinExistence type="predicted"/>
<sequence length="87" mass="9907">MAPFFCSQNENNSQHNSDASKERYALSSAWRRIQRAIRSKSDVISKAGMIQSLKIECGFNQNESNGLNFAFAVNNQGGYYANYVKFW</sequence>
<name>A0A707YZ70_SALTM</name>
<evidence type="ECO:0000256" key="1">
    <source>
        <dbReference type="SAM" id="MobiDB-lite"/>
    </source>
</evidence>
<accession>A0A707YZ70</accession>
<dbReference type="AlphaFoldDB" id="A0A707YZ70"/>
<feature type="compositionally biased region" description="Polar residues" evidence="1">
    <location>
        <begin position="1"/>
        <end position="17"/>
    </location>
</feature>
<gene>
    <name evidence="2" type="ORF">G0M10_15540</name>
</gene>
<feature type="region of interest" description="Disordered" evidence="1">
    <location>
        <begin position="1"/>
        <end position="21"/>
    </location>
</feature>
<protein>
    <submittedName>
        <fullName evidence="2">Uncharacterized protein</fullName>
    </submittedName>
</protein>
<reference evidence="2" key="2">
    <citation type="submission" date="2019-08" db="EMBL/GenBank/DDBJ databases">
        <authorList>
            <consortium name="NCBI Pathogen Detection Project"/>
        </authorList>
    </citation>
    <scope>NUCLEOTIDE SEQUENCE</scope>
    <source>
        <strain evidence="2">PO409</strain>
    </source>
</reference>
<evidence type="ECO:0000313" key="2">
    <source>
        <dbReference type="EMBL" id="HAD0255920.1"/>
    </source>
</evidence>
<dbReference type="EMBL" id="DAANKN010000065">
    <property type="protein sequence ID" value="HAD0255920.1"/>
    <property type="molecule type" value="Genomic_DNA"/>
</dbReference>
<comment type="caution">
    <text evidence="2">The sequence shown here is derived from an EMBL/GenBank/DDBJ whole genome shotgun (WGS) entry which is preliminary data.</text>
</comment>
<organism evidence="2">
    <name type="scientific">Salmonella typhimurium</name>
    <dbReference type="NCBI Taxonomy" id="90371"/>
    <lineage>
        <taxon>Bacteria</taxon>
        <taxon>Pseudomonadati</taxon>
        <taxon>Pseudomonadota</taxon>
        <taxon>Gammaproteobacteria</taxon>
        <taxon>Enterobacterales</taxon>
        <taxon>Enterobacteriaceae</taxon>
        <taxon>Salmonella</taxon>
    </lineage>
</organism>
<reference evidence="2" key="1">
    <citation type="journal article" date="2018" name="Genome Biol.">
        <title>SKESA: strategic k-mer extension for scrupulous assemblies.</title>
        <authorList>
            <person name="Souvorov A."/>
            <person name="Agarwala R."/>
            <person name="Lipman D.J."/>
        </authorList>
    </citation>
    <scope>NUCLEOTIDE SEQUENCE</scope>
    <source>
        <strain evidence="2">PO409</strain>
    </source>
</reference>